<dbReference type="AlphaFoldDB" id="A0A8J6D2N3"/>
<dbReference type="EMBL" id="JAHUZN010000007">
    <property type="protein sequence ID" value="KAG8489008.1"/>
    <property type="molecule type" value="Genomic_DNA"/>
</dbReference>
<accession>A0A8J6D2N3</accession>
<proteinExistence type="predicted"/>
<gene>
    <name evidence="2" type="ORF">CXB51_016979</name>
</gene>
<sequence length="163" mass="19225">MGTVSLSIFTSSSGPPIYSPTHNEVEPLDKLCWITYLSLRYTASIKPTFQWTPYEDLAIRVVIRDEYFQNLNIWHMKVPLVNYAIVEMYQSDKVLRQFGFRKPIPVAPKVLDDEHEIDLQELHTNWLGYWSAYIKMWKNRYDRIPTREPVIAPKLACVPEYMP</sequence>
<dbReference type="Proteomes" id="UP000701853">
    <property type="component" value="Chromosome 7"/>
</dbReference>
<dbReference type="OrthoDB" id="994755at2759"/>
<organism evidence="2 3">
    <name type="scientific">Gossypium anomalum</name>
    <dbReference type="NCBI Taxonomy" id="47600"/>
    <lineage>
        <taxon>Eukaryota</taxon>
        <taxon>Viridiplantae</taxon>
        <taxon>Streptophyta</taxon>
        <taxon>Embryophyta</taxon>
        <taxon>Tracheophyta</taxon>
        <taxon>Spermatophyta</taxon>
        <taxon>Magnoliopsida</taxon>
        <taxon>eudicotyledons</taxon>
        <taxon>Gunneridae</taxon>
        <taxon>Pentapetalae</taxon>
        <taxon>rosids</taxon>
        <taxon>malvids</taxon>
        <taxon>Malvales</taxon>
        <taxon>Malvaceae</taxon>
        <taxon>Malvoideae</taxon>
        <taxon>Gossypium</taxon>
    </lineage>
</organism>
<dbReference type="Pfam" id="PF10536">
    <property type="entry name" value="PMD"/>
    <property type="match status" value="1"/>
</dbReference>
<protein>
    <recommendedName>
        <fullName evidence="1">Aminotransferase-like plant mobile domain-containing protein</fullName>
    </recommendedName>
</protein>
<evidence type="ECO:0000259" key="1">
    <source>
        <dbReference type="Pfam" id="PF10536"/>
    </source>
</evidence>
<keyword evidence="3" id="KW-1185">Reference proteome</keyword>
<evidence type="ECO:0000313" key="2">
    <source>
        <dbReference type="EMBL" id="KAG8489008.1"/>
    </source>
</evidence>
<name>A0A8J6D2N3_9ROSI</name>
<comment type="caution">
    <text evidence="2">The sequence shown here is derived from an EMBL/GenBank/DDBJ whole genome shotgun (WGS) entry which is preliminary data.</text>
</comment>
<feature type="domain" description="Aminotransferase-like plant mobile" evidence="1">
    <location>
        <begin position="47"/>
        <end position="143"/>
    </location>
</feature>
<dbReference type="InterPro" id="IPR019557">
    <property type="entry name" value="AminoTfrase-like_pln_mobile"/>
</dbReference>
<evidence type="ECO:0000313" key="3">
    <source>
        <dbReference type="Proteomes" id="UP000701853"/>
    </source>
</evidence>
<reference evidence="2 3" key="1">
    <citation type="journal article" date="2021" name="bioRxiv">
        <title>The Gossypium anomalum genome as a resource for cotton improvement and evolutionary analysis of hybrid incompatibility.</title>
        <authorList>
            <person name="Grover C.E."/>
            <person name="Yuan D."/>
            <person name="Arick M.A."/>
            <person name="Miller E.R."/>
            <person name="Hu G."/>
            <person name="Peterson D.G."/>
            <person name="Wendel J.F."/>
            <person name="Udall J.A."/>
        </authorList>
    </citation>
    <scope>NUCLEOTIDE SEQUENCE [LARGE SCALE GENOMIC DNA]</scope>
    <source>
        <strain evidence="2">JFW-Udall</strain>
        <tissue evidence="2">Leaf</tissue>
    </source>
</reference>